<evidence type="ECO:0000313" key="9">
    <source>
        <dbReference type="Proteomes" id="UP000055048"/>
    </source>
</evidence>
<dbReference type="PROSITE" id="PS50106">
    <property type="entry name" value="PDZ"/>
    <property type="match status" value="1"/>
</dbReference>
<dbReference type="SMART" id="SM00132">
    <property type="entry name" value="LIM"/>
    <property type="match status" value="1"/>
</dbReference>
<feature type="domain" description="LIM zinc-binding" evidence="6">
    <location>
        <begin position="1023"/>
        <end position="1089"/>
    </location>
</feature>
<evidence type="ECO:0000256" key="2">
    <source>
        <dbReference type="ARBA" id="ARBA00022833"/>
    </source>
</evidence>
<proteinExistence type="predicted"/>
<keyword evidence="9" id="KW-1185">Reference proteome</keyword>
<evidence type="ECO:0000313" key="8">
    <source>
        <dbReference type="EMBL" id="KRX51152.1"/>
    </source>
</evidence>
<feature type="domain" description="PDZ" evidence="7">
    <location>
        <begin position="581"/>
        <end position="681"/>
    </location>
</feature>
<feature type="compositionally biased region" description="Polar residues" evidence="5">
    <location>
        <begin position="700"/>
        <end position="722"/>
    </location>
</feature>
<name>A0A0V0UIT7_9BILA</name>
<feature type="region of interest" description="Disordered" evidence="5">
    <location>
        <begin position="696"/>
        <end position="722"/>
    </location>
</feature>
<dbReference type="Proteomes" id="UP000055048">
    <property type="component" value="Unassembled WGS sequence"/>
</dbReference>
<evidence type="ECO:0000256" key="5">
    <source>
        <dbReference type="SAM" id="MobiDB-lite"/>
    </source>
</evidence>
<reference evidence="8 9" key="1">
    <citation type="submission" date="2015-01" db="EMBL/GenBank/DDBJ databases">
        <title>Evolution of Trichinella species and genotypes.</title>
        <authorList>
            <person name="Korhonen P.K."/>
            <person name="Edoardo P."/>
            <person name="Giuseppe L.R."/>
            <person name="Gasser R.B."/>
        </authorList>
    </citation>
    <scope>NUCLEOTIDE SEQUENCE [LARGE SCALE GENOMIC DNA]</scope>
    <source>
        <strain evidence="8">ISS417</strain>
    </source>
</reference>
<dbReference type="STRING" id="144512.A0A0V0UIT7"/>
<dbReference type="EMBL" id="JYDJ01000001">
    <property type="protein sequence ID" value="KRX51152.1"/>
    <property type="molecule type" value="Genomic_DNA"/>
</dbReference>
<organism evidence="8 9">
    <name type="scientific">Trichinella murrelli</name>
    <dbReference type="NCBI Taxonomy" id="144512"/>
    <lineage>
        <taxon>Eukaryota</taxon>
        <taxon>Metazoa</taxon>
        <taxon>Ecdysozoa</taxon>
        <taxon>Nematoda</taxon>
        <taxon>Enoplea</taxon>
        <taxon>Dorylaimia</taxon>
        <taxon>Trichinellida</taxon>
        <taxon>Trichinellidae</taxon>
        <taxon>Trichinella</taxon>
    </lineage>
</organism>
<sequence>MLTETRLLSAEMRQQSSVNDDELEFYIDMAINETQRWLEASTRERFLDDDDFIFSLRNGFQLRKIVNKLIPGSFYIEDDVEHLDETKKQNLPDGFSKICEPWIQTFFCLCVSKLGIPEGNLFHITDFEEHLYNSIRCSDGTCQENQSRICRVVVTVYELALLCEKSTRYTGPRIDRTAVEPLVAYYVENRYINTMDSKKNKKLEQDNDSVANNPATNEITESEESGYDSSVKGLMNHSKVPLAPKSLPAAVNQLVHEKVRKYLTEQVVIGERNEDQMSECQFSDTLRSLSPEDYSPPPSSAGTSYCTSRDHHYYGMVQKNPYQFLSSSPPHCSLKEYRRLWKMNEMKMRRYNEQKSKRTKVDMKWVDQFNLWKEKRRAKFESSHLAEDATSSINVVESEREKVQPSGVLAKRSEVSPLNASGGVCSELTTSMPTESPKKEFTMIIENKTLEQATTSLQENKQLANSFDRKLSLEDSGHFGGESDDTDERLSASPGTLDSPSSNVTRLNININGKQDVKLLTMGNCYGKLAPAAANNGIEEVNTMQSPVNVTKLAFELNDGLQKPENGIRRVSADGSELTYVCNLVRFQKERNFGFTLKGGLNSGEPLRIDQVTPGNSKKKNLHQNLIIILQQNLSSVRLIFVSGLSADRAGVKAGDILVSVNGALVRDDLIGKANMMIKEAVFVSHVELVLEKSEKEQSETNSAISTPRKLSSSSKDFTATGQSNSTNWFLQRRAMFEKLCAAESDVHFAKTDFRSEPKTEIIEDMKEISAQKIPHVNNTNIGNSVTSRPNVGYRVVSMYEPRQPGRISDFIPEYERKEETSNNYASTYNAMNECVTGSYRRTPSDCCPTLIRNYDLGNCNTNLAVGMALPSYRDEISFVDFEAEPDDASLSKPKHNCTTLKTSTNKIGNNNSNNRNVTNSWRAVDNNTSMEFKYWNMAANAAELNASVLGCNNNNSAVMNGNNTKSAASSMRHQAYNHWLVQEAEHRRLSDQLLSERTARNNHPDEGKKKMPPTPQAVSASHLCSHCNKELGHGAAMSIESLKLFYHLSCFKCYVCGVKLGDGAVGADVRVRCGKLHCQSCYSNDEAGYRLSEV</sequence>
<dbReference type="PANTHER" id="PTHR15551:SF3">
    <property type="entry name" value="LIM AND CALPONIN HOMOLOGY DOMAINS-CONTAINING PROTEIN 1"/>
    <property type="match status" value="1"/>
</dbReference>
<feature type="region of interest" description="Disordered" evidence="5">
    <location>
        <begin position="474"/>
        <end position="503"/>
    </location>
</feature>
<dbReference type="PROSITE" id="PS50023">
    <property type="entry name" value="LIM_DOMAIN_2"/>
    <property type="match status" value="1"/>
</dbReference>
<keyword evidence="3 4" id="KW-0440">LIM domain</keyword>
<keyword evidence="2 4" id="KW-0862">Zinc</keyword>
<dbReference type="OrthoDB" id="15627at2759"/>
<dbReference type="SUPFAM" id="SSF50156">
    <property type="entry name" value="PDZ domain-like"/>
    <property type="match status" value="1"/>
</dbReference>
<comment type="caution">
    <text evidence="8">The sequence shown here is derived from an EMBL/GenBank/DDBJ whole genome shotgun (WGS) entry which is preliminary data.</text>
</comment>
<evidence type="ECO:0000256" key="3">
    <source>
        <dbReference type="ARBA" id="ARBA00023038"/>
    </source>
</evidence>
<protein>
    <submittedName>
        <fullName evidence="8">LIM and calponin homology domains-containing protein 1</fullName>
    </submittedName>
</protein>
<dbReference type="CDD" id="cd00136">
    <property type="entry name" value="PDZ_canonical"/>
    <property type="match status" value="1"/>
</dbReference>
<keyword evidence="1 4" id="KW-0479">Metal-binding</keyword>
<evidence type="ECO:0000256" key="4">
    <source>
        <dbReference type="PROSITE-ProRule" id="PRU00125"/>
    </source>
</evidence>
<dbReference type="GO" id="GO:0032034">
    <property type="term" value="F:myosin II head/neck binding"/>
    <property type="evidence" value="ECO:0007669"/>
    <property type="project" value="TreeGrafter"/>
</dbReference>
<dbReference type="GO" id="GO:0051893">
    <property type="term" value="P:regulation of focal adhesion assembly"/>
    <property type="evidence" value="ECO:0007669"/>
    <property type="project" value="TreeGrafter"/>
</dbReference>
<dbReference type="SUPFAM" id="SSF47576">
    <property type="entry name" value="Calponin-homology domain, CH-domain"/>
    <property type="match status" value="1"/>
</dbReference>
<dbReference type="Gene3D" id="2.30.42.10">
    <property type="match status" value="1"/>
</dbReference>
<feature type="compositionally biased region" description="Polar residues" evidence="5">
    <location>
        <begin position="208"/>
        <end position="219"/>
    </location>
</feature>
<evidence type="ECO:0000259" key="7">
    <source>
        <dbReference type="PROSITE" id="PS50106"/>
    </source>
</evidence>
<dbReference type="AlphaFoldDB" id="A0A0V0UIT7"/>
<dbReference type="Gene3D" id="2.10.110.10">
    <property type="entry name" value="Cysteine Rich Protein"/>
    <property type="match status" value="1"/>
</dbReference>
<dbReference type="GO" id="GO:0051496">
    <property type="term" value="P:positive regulation of stress fiber assembly"/>
    <property type="evidence" value="ECO:0007669"/>
    <property type="project" value="TreeGrafter"/>
</dbReference>
<dbReference type="GO" id="GO:0001725">
    <property type="term" value="C:stress fiber"/>
    <property type="evidence" value="ECO:0007669"/>
    <property type="project" value="TreeGrafter"/>
</dbReference>
<dbReference type="InterPro" id="IPR001781">
    <property type="entry name" value="Znf_LIM"/>
</dbReference>
<dbReference type="Pfam" id="PF00412">
    <property type="entry name" value="LIM"/>
    <property type="match status" value="1"/>
</dbReference>
<dbReference type="CDD" id="cd08368">
    <property type="entry name" value="LIM"/>
    <property type="match status" value="1"/>
</dbReference>
<dbReference type="PANTHER" id="PTHR15551">
    <property type="entry name" value="LIM DOMAIN ONLY 7"/>
    <property type="match status" value="1"/>
</dbReference>
<dbReference type="GO" id="GO:0046872">
    <property type="term" value="F:metal ion binding"/>
    <property type="evidence" value="ECO:0007669"/>
    <property type="project" value="UniProtKB-KW"/>
</dbReference>
<accession>A0A0V0UIT7</accession>
<dbReference type="PROSITE" id="PS00478">
    <property type="entry name" value="LIM_DOMAIN_1"/>
    <property type="match status" value="1"/>
</dbReference>
<dbReference type="InterPro" id="IPR036872">
    <property type="entry name" value="CH_dom_sf"/>
</dbReference>
<dbReference type="InterPro" id="IPR036034">
    <property type="entry name" value="PDZ_sf"/>
</dbReference>
<feature type="compositionally biased region" description="Polar residues" evidence="5">
    <location>
        <begin position="493"/>
        <end position="503"/>
    </location>
</feature>
<evidence type="ECO:0000256" key="1">
    <source>
        <dbReference type="ARBA" id="ARBA00022723"/>
    </source>
</evidence>
<feature type="region of interest" description="Disordered" evidence="5">
    <location>
        <begin position="198"/>
        <end position="233"/>
    </location>
</feature>
<dbReference type="InterPro" id="IPR001478">
    <property type="entry name" value="PDZ"/>
</dbReference>
<gene>
    <name evidence="8" type="primary">LIMCH1</name>
    <name evidence="8" type="ORF">T05_14865</name>
</gene>
<dbReference type="Gene3D" id="1.10.418.10">
    <property type="entry name" value="Calponin-like domain"/>
    <property type="match status" value="1"/>
</dbReference>
<evidence type="ECO:0000259" key="6">
    <source>
        <dbReference type="PROSITE" id="PS50023"/>
    </source>
</evidence>